<reference evidence="3" key="1">
    <citation type="journal article" date="2018" name="DNA Res.">
        <title>Multiple hybrid de novo genome assembly of finger millet, an orphan allotetraploid crop.</title>
        <authorList>
            <person name="Hatakeyama M."/>
            <person name="Aluri S."/>
            <person name="Balachadran M.T."/>
            <person name="Sivarajan S.R."/>
            <person name="Patrignani A."/>
            <person name="Gruter S."/>
            <person name="Poveda L."/>
            <person name="Shimizu-Inatsugi R."/>
            <person name="Baeten J."/>
            <person name="Francoijs K.J."/>
            <person name="Nataraja K.N."/>
            <person name="Reddy Y.A.N."/>
            <person name="Phadnis S."/>
            <person name="Ravikumar R.L."/>
            <person name="Schlapbach R."/>
            <person name="Sreeman S.M."/>
            <person name="Shimizu K.K."/>
        </authorList>
    </citation>
    <scope>NUCLEOTIDE SEQUENCE</scope>
</reference>
<dbReference type="Proteomes" id="UP001054889">
    <property type="component" value="Unassembled WGS sequence"/>
</dbReference>
<organism evidence="3 4">
    <name type="scientific">Eleusine coracana subsp. coracana</name>
    <dbReference type="NCBI Taxonomy" id="191504"/>
    <lineage>
        <taxon>Eukaryota</taxon>
        <taxon>Viridiplantae</taxon>
        <taxon>Streptophyta</taxon>
        <taxon>Embryophyta</taxon>
        <taxon>Tracheophyta</taxon>
        <taxon>Spermatophyta</taxon>
        <taxon>Magnoliopsida</taxon>
        <taxon>Liliopsida</taxon>
        <taxon>Poales</taxon>
        <taxon>Poaceae</taxon>
        <taxon>PACMAD clade</taxon>
        <taxon>Chloridoideae</taxon>
        <taxon>Cynodonteae</taxon>
        <taxon>Eleusininae</taxon>
        <taxon>Eleusine</taxon>
    </lineage>
</organism>
<comment type="caution">
    <text evidence="3">The sequence shown here is derived from an EMBL/GenBank/DDBJ whole genome shotgun (WGS) entry which is preliminary data.</text>
</comment>
<keyword evidence="2" id="KW-1133">Transmembrane helix</keyword>
<accession>A0AAV5EA79</accession>
<keyword evidence="2" id="KW-0812">Transmembrane</keyword>
<feature type="transmembrane region" description="Helical" evidence="2">
    <location>
        <begin position="7"/>
        <end position="28"/>
    </location>
</feature>
<dbReference type="EMBL" id="BQKI01000074">
    <property type="protein sequence ID" value="GJN19451.1"/>
    <property type="molecule type" value="Genomic_DNA"/>
</dbReference>
<dbReference type="AlphaFoldDB" id="A0AAV5EA79"/>
<keyword evidence="4" id="KW-1185">Reference proteome</keyword>
<gene>
    <name evidence="3" type="primary">gb06730</name>
    <name evidence="3" type="ORF">PR202_gb06730</name>
</gene>
<feature type="transmembrane region" description="Helical" evidence="2">
    <location>
        <begin position="48"/>
        <end position="70"/>
    </location>
</feature>
<evidence type="ECO:0000313" key="3">
    <source>
        <dbReference type="EMBL" id="GJN19451.1"/>
    </source>
</evidence>
<sequence>MGRLWRWILLFIANALFFGLATLLMFGIVGWMPKYGWKRRSRDVGDNVILSVVLVFLVLCYISMCAHSASGQSRGRFRARVDVVGGQLVPTVRSLDREPFGRGRIVPALSREPPAWWSSGGAGGRRARVRGVPGQGGDRADGEVLAPVPALVPPAVRRPVAQRALDIDMPRLPSDVFAPLPAPMV</sequence>
<evidence type="ECO:0000256" key="2">
    <source>
        <dbReference type="SAM" id="Phobius"/>
    </source>
</evidence>
<name>A0AAV5EA79_ELECO</name>
<reference evidence="3" key="2">
    <citation type="submission" date="2021-12" db="EMBL/GenBank/DDBJ databases">
        <title>Resequencing data analysis of finger millet.</title>
        <authorList>
            <person name="Hatakeyama M."/>
            <person name="Aluri S."/>
            <person name="Balachadran M.T."/>
            <person name="Sivarajan S.R."/>
            <person name="Poveda L."/>
            <person name="Shimizu-Inatsugi R."/>
            <person name="Schlapbach R."/>
            <person name="Sreeman S.M."/>
            <person name="Shimizu K.K."/>
        </authorList>
    </citation>
    <scope>NUCLEOTIDE SEQUENCE</scope>
</reference>
<feature type="region of interest" description="Disordered" evidence="1">
    <location>
        <begin position="117"/>
        <end position="141"/>
    </location>
</feature>
<keyword evidence="2" id="KW-0472">Membrane</keyword>
<protein>
    <submittedName>
        <fullName evidence="3">Uncharacterized protein</fullName>
    </submittedName>
</protein>
<evidence type="ECO:0000256" key="1">
    <source>
        <dbReference type="SAM" id="MobiDB-lite"/>
    </source>
</evidence>
<proteinExistence type="predicted"/>
<evidence type="ECO:0000313" key="4">
    <source>
        <dbReference type="Proteomes" id="UP001054889"/>
    </source>
</evidence>